<feature type="domain" description="SBP-type" evidence="12">
    <location>
        <begin position="129"/>
        <end position="206"/>
    </location>
</feature>
<evidence type="ECO:0000256" key="2">
    <source>
        <dbReference type="ARBA" id="ARBA00022723"/>
    </source>
</evidence>
<dbReference type="EMBL" id="CAKMRJ010000001">
    <property type="protein sequence ID" value="CAH1414871.1"/>
    <property type="molecule type" value="Genomic_DNA"/>
</dbReference>
<keyword evidence="6" id="KW-0238">DNA-binding</keyword>
<keyword evidence="14" id="KW-1185">Reference proteome</keyword>
<feature type="region of interest" description="Disordered" evidence="11">
    <location>
        <begin position="190"/>
        <end position="213"/>
    </location>
</feature>
<dbReference type="Pfam" id="PF03110">
    <property type="entry name" value="SBP"/>
    <property type="match status" value="1"/>
</dbReference>
<evidence type="ECO:0000256" key="8">
    <source>
        <dbReference type="ARBA" id="ARBA00023242"/>
    </source>
</evidence>
<evidence type="ECO:0000313" key="14">
    <source>
        <dbReference type="Proteomes" id="UP001157418"/>
    </source>
</evidence>
<evidence type="ECO:0000256" key="11">
    <source>
        <dbReference type="SAM" id="MobiDB-lite"/>
    </source>
</evidence>
<reference evidence="13 14" key="1">
    <citation type="submission" date="2022-01" db="EMBL/GenBank/DDBJ databases">
        <authorList>
            <person name="Xiong W."/>
            <person name="Schranz E."/>
        </authorList>
    </citation>
    <scope>NUCLEOTIDE SEQUENCE [LARGE SCALE GENOMIC DNA]</scope>
</reference>
<protein>
    <recommendedName>
        <fullName evidence="12">SBP-type domain-containing protein</fullName>
    </recommendedName>
</protein>
<dbReference type="Proteomes" id="UP001157418">
    <property type="component" value="Unassembled WGS sequence"/>
</dbReference>
<evidence type="ECO:0000256" key="6">
    <source>
        <dbReference type="ARBA" id="ARBA00023125"/>
    </source>
</evidence>
<evidence type="ECO:0000256" key="5">
    <source>
        <dbReference type="ARBA" id="ARBA00023015"/>
    </source>
</evidence>
<keyword evidence="3 10" id="KW-0863">Zinc-finger</keyword>
<organism evidence="13 14">
    <name type="scientific">Lactuca virosa</name>
    <dbReference type="NCBI Taxonomy" id="75947"/>
    <lineage>
        <taxon>Eukaryota</taxon>
        <taxon>Viridiplantae</taxon>
        <taxon>Streptophyta</taxon>
        <taxon>Embryophyta</taxon>
        <taxon>Tracheophyta</taxon>
        <taxon>Spermatophyta</taxon>
        <taxon>Magnoliopsida</taxon>
        <taxon>eudicotyledons</taxon>
        <taxon>Gunneridae</taxon>
        <taxon>Pentapetalae</taxon>
        <taxon>asterids</taxon>
        <taxon>campanulids</taxon>
        <taxon>Asterales</taxon>
        <taxon>Asteraceae</taxon>
        <taxon>Cichorioideae</taxon>
        <taxon>Cichorieae</taxon>
        <taxon>Lactucinae</taxon>
        <taxon>Lactuca</taxon>
    </lineage>
</organism>
<dbReference type="SUPFAM" id="SSF103612">
    <property type="entry name" value="SBT domain"/>
    <property type="match status" value="1"/>
</dbReference>
<comment type="caution">
    <text evidence="13">The sequence shown here is derived from an EMBL/GenBank/DDBJ whole genome shotgun (WGS) entry which is preliminary data.</text>
</comment>
<evidence type="ECO:0000256" key="10">
    <source>
        <dbReference type="PROSITE-ProRule" id="PRU00470"/>
    </source>
</evidence>
<dbReference type="Gene3D" id="4.10.1100.10">
    <property type="entry name" value="Transcription factor, SBP-box domain"/>
    <property type="match status" value="1"/>
</dbReference>
<keyword evidence="5" id="KW-0805">Transcription regulation</keyword>
<dbReference type="GO" id="GO:0008270">
    <property type="term" value="F:zinc ion binding"/>
    <property type="evidence" value="ECO:0007669"/>
    <property type="project" value="UniProtKB-KW"/>
</dbReference>
<feature type="compositionally biased region" description="Basic and acidic residues" evidence="11">
    <location>
        <begin position="190"/>
        <end position="200"/>
    </location>
</feature>
<dbReference type="InterPro" id="IPR036893">
    <property type="entry name" value="SBP_sf"/>
</dbReference>
<dbReference type="PANTHER" id="PTHR31251">
    <property type="entry name" value="SQUAMOSA PROMOTER-BINDING-LIKE PROTEIN 4"/>
    <property type="match status" value="1"/>
</dbReference>
<evidence type="ECO:0000256" key="1">
    <source>
        <dbReference type="ARBA" id="ARBA00004123"/>
    </source>
</evidence>
<name>A0AAU9LN57_9ASTR</name>
<evidence type="ECO:0000256" key="9">
    <source>
        <dbReference type="ARBA" id="ARBA00056472"/>
    </source>
</evidence>
<evidence type="ECO:0000256" key="7">
    <source>
        <dbReference type="ARBA" id="ARBA00023163"/>
    </source>
</evidence>
<keyword evidence="8" id="KW-0539">Nucleus</keyword>
<evidence type="ECO:0000256" key="3">
    <source>
        <dbReference type="ARBA" id="ARBA00022771"/>
    </source>
</evidence>
<dbReference type="InterPro" id="IPR004333">
    <property type="entry name" value="SBP_dom"/>
</dbReference>
<evidence type="ECO:0000259" key="12">
    <source>
        <dbReference type="PROSITE" id="PS51141"/>
    </source>
</evidence>
<dbReference type="GO" id="GO:0003677">
    <property type="term" value="F:DNA binding"/>
    <property type="evidence" value="ECO:0007669"/>
    <property type="project" value="UniProtKB-KW"/>
</dbReference>
<proteinExistence type="predicted"/>
<dbReference type="PANTHER" id="PTHR31251:SF167">
    <property type="entry name" value="TRANSCRIPTION FACTOR, SBP-BOX-RELATED"/>
    <property type="match status" value="1"/>
</dbReference>
<dbReference type="FunFam" id="4.10.1100.10:FF:000001">
    <property type="entry name" value="Squamosa promoter-binding-like protein 14"/>
    <property type="match status" value="1"/>
</dbReference>
<evidence type="ECO:0000313" key="13">
    <source>
        <dbReference type="EMBL" id="CAH1414871.1"/>
    </source>
</evidence>
<keyword evidence="7" id="KW-0804">Transcription</keyword>
<evidence type="ECO:0000256" key="4">
    <source>
        <dbReference type="ARBA" id="ARBA00022833"/>
    </source>
</evidence>
<accession>A0AAU9LN57</accession>
<gene>
    <name evidence="13" type="ORF">LVIROSA_LOCUS2759</name>
</gene>
<dbReference type="GO" id="GO:0005634">
    <property type="term" value="C:nucleus"/>
    <property type="evidence" value="ECO:0007669"/>
    <property type="project" value="UniProtKB-SubCell"/>
</dbReference>
<sequence>MLQTSLIDMEWNTKWDWESLDISSPKKLQSTDWGIKEREDIDGYFSLSDIGNKSSAKSSISESSLKEVIKGSNLSFPEASVCSSDQSIGLKLGKRTYFENNLPGNNTKTSSSSNAPVKKVKFSSQNTPIPRCQVEGCNLDLSSAKEYHRKHRVCENHSKSLKVVVSGLERRFCQQCSRFHGLSEFDGKKRSCRRRLSDHNTRRRKPQQSRNLSSSFYERGEELSFVFNNQNKHGGHNTQFPNDVSNSMPTLAFNRMMSSKGISAGVFDQGSDAGHDIRRALSLLSNDSWDSCEVDFGALNQPMHRNGHTLAQYGVHVAHHGLQFSSPEYRWQVDHQSVVPHTHFEESHLLKAPYSSIQYGNPMDEILKPL</sequence>
<dbReference type="InterPro" id="IPR044817">
    <property type="entry name" value="SBP-like"/>
</dbReference>
<keyword evidence="2" id="KW-0479">Metal-binding</keyword>
<comment type="subcellular location">
    <subcellularLocation>
        <location evidence="1">Nucleus</location>
    </subcellularLocation>
</comment>
<comment type="function">
    <text evidence="9">Probable transcriptional factor. Binds to the promoter of the SQUAMOSA gene.</text>
</comment>
<dbReference type="AlphaFoldDB" id="A0AAU9LN57"/>
<keyword evidence="4" id="KW-0862">Zinc</keyword>
<dbReference type="PROSITE" id="PS51141">
    <property type="entry name" value="ZF_SBP"/>
    <property type="match status" value="1"/>
</dbReference>